<dbReference type="PANTHER" id="PTHR45730">
    <property type="entry name" value="ZINC FINGER PROTEIN JAGGED"/>
    <property type="match status" value="1"/>
</dbReference>
<keyword evidence="1" id="KW-0863">Zinc-finger</keyword>
<gene>
    <name evidence="4" type="ORF">NCGR_LOCUS18475</name>
</gene>
<dbReference type="InterPro" id="IPR036236">
    <property type="entry name" value="Znf_C2H2_sf"/>
</dbReference>
<name>A0A811NGF1_9POAL</name>
<dbReference type="Gene3D" id="3.30.160.60">
    <property type="entry name" value="Classic Zinc Finger"/>
    <property type="match status" value="1"/>
</dbReference>
<dbReference type="GO" id="GO:0003700">
    <property type="term" value="F:DNA-binding transcription factor activity"/>
    <property type="evidence" value="ECO:0007669"/>
    <property type="project" value="InterPro"/>
</dbReference>
<dbReference type="OrthoDB" id="685384at2759"/>
<dbReference type="Proteomes" id="UP000604825">
    <property type="component" value="Unassembled WGS sequence"/>
</dbReference>
<evidence type="ECO:0000256" key="2">
    <source>
        <dbReference type="SAM" id="MobiDB-lite"/>
    </source>
</evidence>
<protein>
    <recommendedName>
        <fullName evidence="3">C2H2-type domain-containing protein</fullName>
    </recommendedName>
</protein>
<dbReference type="EMBL" id="CAJGYO010000004">
    <property type="protein sequence ID" value="CAD6226732.1"/>
    <property type="molecule type" value="Genomic_DNA"/>
</dbReference>
<proteinExistence type="predicted"/>
<evidence type="ECO:0000313" key="4">
    <source>
        <dbReference type="EMBL" id="CAD6226732.1"/>
    </source>
</evidence>
<keyword evidence="5" id="KW-1185">Reference proteome</keyword>
<dbReference type="GO" id="GO:0008270">
    <property type="term" value="F:zinc ion binding"/>
    <property type="evidence" value="ECO:0007669"/>
    <property type="project" value="UniProtKB-KW"/>
</dbReference>
<evidence type="ECO:0000259" key="3">
    <source>
        <dbReference type="PROSITE" id="PS50157"/>
    </source>
</evidence>
<evidence type="ECO:0000256" key="1">
    <source>
        <dbReference type="PROSITE-ProRule" id="PRU00042"/>
    </source>
</evidence>
<dbReference type="AlphaFoldDB" id="A0A811NGF1"/>
<keyword evidence="1" id="KW-0862">Zinc</keyword>
<accession>A0A811NGF1</accession>
<dbReference type="SUPFAM" id="SSF57667">
    <property type="entry name" value="beta-beta-alpha zinc fingers"/>
    <property type="match status" value="1"/>
</dbReference>
<evidence type="ECO:0000313" key="5">
    <source>
        <dbReference type="Proteomes" id="UP000604825"/>
    </source>
</evidence>
<keyword evidence="1" id="KW-0479">Metal-binding</keyword>
<reference evidence="4" key="1">
    <citation type="submission" date="2020-10" db="EMBL/GenBank/DDBJ databases">
        <authorList>
            <person name="Han B."/>
            <person name="Lu T."/>
            <person name="Zhao Q."/>
            <person name="Huang X."/>
            <person name="Zhao Y."/>
        </authorList>
    </citation>
    <scope>NUCLEOTIDE SEQUENCE</scope>
</reference>
<dbReference type="PROSITE" id="PS50157">
    <property type="entry name" value="ZINC_FINGER_C2H2_2"/>
    <property type="match status" value="1"/>
</dbReference>
<dbReference type="PANTHER" id="PTHR45730:SF101">
    <property type="entry name" value="C2H2-TYPE DOMAIN-CONTAINING PROTEIN"/>
    <property type="match status" value="1"/>
</dbReference>
<dbReference type="InterPro" id="IPR045320">
    <property type="entry name" value="JAGGED/SL1-like"/>
</dbReference>
<dbReference type="InterPro" id="IPR013087">
    <property type="entry name" value="Znf_C2H2_type"/>
</dbReference>
<organism evidence="4 5">
    <name type="scientific">Miscanthus lutarioriparius</name>
    <dbReference type="NCBI Taxonomy" id="422564"/>
    <lineage>
        <taxon>Eukaryota</taxon>
        <taxon>Viridiplantae</taxon>
        <taxon>Streptophyta</taxon>
        <taxon>Embryophyta</taxon>
        <taxon>Tracheophyta</taxon>
        <taxon>Spermatophyta</taxon>
        <taxon>Magnoliopsida</taxon>
        <taxon>Liliopsida</taxon>
        <taxon>Poales</taxon>
        <taxon>Poaceae</taxon>
        <taxon>PACMAD clade</taxon>
        <taxon>Panicoideae</taxon>
        <taxon>Andropogonodae</taxon>
        <taxon>Andropogoneae</taxon>
        <taxon>Saccharinae</taxon>
        <taxon>Miscanthus</taxon>
    </lineage>
</organism>
<feature type="region of interest" description="Disordered" evidence="2">
    <location>
        <begin position="1"/>
        <end position="23"/>
    </location>
</feature>
<dbReference type="PROSITE" id="PS00028">
    <property type="entry name" value="ZINC_FINGER_C2H2_1"/>
    <property type="match status" value="1"/>
</dbReference>
<sequence>MESSHGVPPLPPNSSAVDSSGGLVDGGNGARRFPCLFCSKTFVKSQALGGHQNAHKKERVAAGRWNPYGTSYAAMLELEVACAAGGGAVALPPTSTLVAGAQHCAGTDVVARGARAGEAYYSSAAPAATTPRLELEMWTGHAPATVRGGVDHECGDGLMIDVDVINWTRGMLARVEAPSKATTEEEPDLELRL</sequence>
<comment type="caution">
    <text evidence="4">The sequence shown here is derived from an EMBL/GenBank/DDBJ whole genome shotgun (WGS) entry which is preliminary data.</text>
</comment>
<feature type="domain" description="C2H2-type" evidence="3">
    <location>
        <begin position="33"/>
        <end position="60"/>
    </location>
</feature>